<dbReference type="EMBL" id="MN739417">
    <property type="protein sequence ID" value="QHT03820.1"/>
    <property type="molecule type" value="Genomic_DNA"/>
</dbReference>
<dbReference type="PANTHER" id="PTHR14741">
    <property type="entry name" value="S-ADENOSYLMETHIONINE-DEPENDENT METHYLTRANSFERASE RELATED"/>
    <property type="match status" value="1"/>
</dbReference>
<dbReference type="GO" id="GO:0071164">
    <property type="term" value="F:RNA cap trimethylguanosine synthase activity"/>
    <property type="evidence" value="ECO:0007669"/>
    <property type="project" value="TreeGrafter"/>
</dbReference>
<dbReference type="GO" id="GO:0003676">
    <property type="term" value="F:nucleic acid binding"/>
    <property type="evidence" value="ECO:0007669"/>
    <property type="project" value="InterPro"/>
</dbReference>
<proteinExistence type="predicted"/>
<dbReference type="InterPro" id="IPR002052">
    <property type="entry name" value="DNA_methylase_N6_adenine_CS"/>
</dbReference>
<dbReference type="Pfam" id="PF09445">
    <property type="entry name" value="Methyltransf_15"/>
    <property type="match status" value="1"/>
</dbReference>
<dbReference type="InterPro" id="IPR029063">
    <property type="entry name" value="SAM-dependent_MTases_sf"/>
</dbReference>
<sequence>MEDIFPQKKDVDYSLLKLTQEGTYSVTKRKDSEQIIQIMKNIFRTLNDKTITDATACVGGDTINFALHFKQVDSIEYNKHNFEALKNNVEVFDLFNVRLHFGDCIDIYRWASDILYIDPPWGGPEYKTLDHVDLFLGYTRLDDWLEEVLSGPYRPMAVFLKVPNNYNNVSLQFLSNVVSVKTYRIRTYSLICILVQ</sequence>
<evidence type="ECO:0000313" key="1">
    <source>
        <dbReference type="EMBL" id="QHT03820.1"/>
    </source>
</evidence>
<evidence type="ECO:0008006" key="2">
    <source>
        <dbReference type="Google" id="ProtNLM"/>
    </source>
</evidence>
<name>A0A6C0CIW6_9ZZZZ</name>
<dbReference type="PANTHER" id="PTHR14741:SF32">
    <property type="entry name" value="TRIMETHYLGUANOSINE SYNTHASE"/>
    <property type="match status" value="1"/>
</dbReference>
<organism evidence="1">
    <name type="scientific">viral metagenome</name>
    <dbReference type="NCBI Taxonomy" id="1070528"/>
    <lineage>
        <taxon>unclassified sequences</taxon>
        <taxon>metagenomes</taxon>
        <taxon>organismal metagenomes</taxon>
    </lineage>
</organism>
<dbReference type="InterPro" id="IPR019012">
    <property type="entry name" value="RNA_cap_Gua-N2-MeTrfase"/>
</dbReference>
<accession>A0A6C0CIW6</accession>
<dbReference type="Gene3D" id="3.40.50.150">
    <property type="entry name" value="Vaccinia Virus protein VP39"/>
    <property type="match status" value="1"/>
</dbReference>
<protein>
    <recommendedName>
        <fullName evidence="2">Trimethylguanosine synthase</fullName>
    </recommendedName>
</protein>
<reference evidence="1" key="1">
    <citation type="journal article" date="2020" name="Nature">
        <title>Giant virus diversity and host interactions through global metagenomics.</title>
        <authorList>
            <person name="Schulz F."/>
            <person name="Roux S."/>
            <person name="Paez-Espino D."/>
            <person name="Jungbluth S."/>
            <person name="Walsh D.A."/>
            <person name="Denef V.J."/>
            <person name="McMahon K.D."/>
            <person name="Konstantinidis K.T."/>
            <person name="Eloe-Fadrosh E.A."/>
            <person name="Kyrpides N.C."/>
            <person name="Woyke T."/>
        </authorList>
    </citation>
    <scope>NUCLEOTIDE SEQUENCE</scope>
    <source>
        <strain evidence="1">GVMAG-M-3300021120-1</strain>
    </source>
</reference>
<dbReference type="GO" id="GO:0005634">
    <property type="term" value="C:nucleus"/>
    <property type="evidence" value="ECO:0007669"/>
    <property type="project" value="TreeGrafter"/>
</dbReference>
<dbReference type="PROSITE" id="PS00092">
    <property type="entry name" value="N6_MTASE"/>
    <property type="match status" value="1"/>
</dbReference>
<dbReference type="SUPFAM" id="SSF53335">
    <property type="entry name" value="S-adenosyl-L-methionine-dependent methyltransferases"/>
    <property type="match status" value="1"/>
</dbReference>
<dbReference type="AlphaFoldDB" id="A0A6C0CIW6"/>